<dbReference type="RefSeq" id="WP_048423481.1">
    <property type="nucleotide sequence ID" value="NZ_JYNU01000014.1"/>
</dbReference>
<dbReference type="InterPro" id="IPR007484">
    <property type="entry name" value="Peptidase_M28"/>
</dbReference>
<evidence type="ECO:0000259" key="3">
    <source>
        <dbReference type="Pfam" id="PF02225"/>
    </source>
</evidence>
<keyword evidence="5" id="KW-0378">Hydrolase</keyword>
<dbReference type="InterPro" id="IPR003137">
    <property type="entry name" value="PA_domain"/>
</dbReference>
<dbReference type="EC" id="3.4.11.24" evidence="5"/>
<dbReference type="SUPFAM" id="SSF52025">
    <property type="entry name" value="PA domain"/>
    <property type="match status" value="1"/>
</dbReference>
<feature type="domain" description="Peptidase M28" evidence="4">
    <location>
        <begin position="244"/>
        <end position="462"/>
    </location>
</feature>
<evidence type="ECO:0000313" key="6">
    <source>
        <dbReference type="Proteomes" id="UP000036313"/>
    </source>
</evidence>
<name>A0A0J6YUV3_9MYCO</name>
<evidence type="ECO:0000313" key="5">
    <source>
        <dbReference type="EMBL" id="KMO76236.1"/>
    </source>
</evidence>
<accession>A0A0J6YUV3</accession>
<keyword evidence="5" id="KW-0031">Aminopeptidase</keyword>
<dbReference type="PATRIC" id="fig|1807.14.peg.2790"/>
<feature type="chain" id="PRO_5005285207" evidence="2">
    <location>
        <begin position="25"/>
        <end position="490"/>
    </location>
</feature>
<dbReference type="PANTHER" id="PTHR12147:SF26">
    <property type="entry name" value="PEPTIDASE M28 DOMAIN-CONTAINING PROTEIN"/>
    <property type="match status" value="1"/>
</dbReference>
<comment type="caution">
    <text evidence="5">The sequence shown here is derived from an EMBL/GenBank/DDBJ whole genome shotgun (WGS) entry which is preliminary data.</text>
</comment>
<dbReference type="SUPFAM" id="SSF53187">
    <property type="entry name" value="Zn-dependent exopeptidases"/>
    <property type="match status" value="1"/>
</dbReference>
<evidence type="ECO:0000259" key="4">
    <source>
        <dbReference type="Pfam" id="PF04389"/>
    </source>
</evidence>
<organism evidence="5 6">
    <name type="scientific">Mycolicibacterium obuense</name>
    <dbReference type="NCBI Taxonomy" id="1807"/>
    <lineage>
        <taxon>Bacteria</taxon>
        <taxon>Bacillati</taxon>
        <taxon>Actinomycetota</taxon>
        <taxon>Actinomycetes</taxon>
        <taxon>Mycobacteriales</taxon>
        <taxon>Mycobacteriaceae</taxon>
        <taxon>Mycolicibacterium</taxon>
    </lineage>
</organism>
<dbReference type="EMBL" id="JYNU01000014">
    <property type="protein sequence ID" value="KMO76236.1"/>
    <property type="molecule type" value="Genomic_DNA"/>
</dbReference>
<feature type="region of interest" description="Disordered" evidence="1">
    <location>
        <begin position="469"/>
        <end position="490"/>
    </location>
</feature>
<dbReference type="InterPro" id="IPR046450">
    <property type="entry name" value="PA_dom_sf"/>
</dbReference>
<dbReference type="GO" id="GO:0006508">
    <property type="term" value="P:proteolysis"/>
    <property type="evidence" value="ECO:0007669"/>
    <property type="project" value="InterPro"/>
</dbReference>
<dbReference type="PROSITE" id="PS51257">
    <property type="entry name" value="PROKAR_LIPOPROTEIN"/>
    <property type="match status" value="1"/>
</dbReference>
<dbReference type="InterPro" id="IPR045175">
    <property type="entry name" value="M28_fam"/>
</dbReference>
<dbReference type="Gene3D" id="3.50.30.30">
    <property type="match status" value="1"/>
</dbReference>
<protein>
    <submittedName>
        <fullName evidence="5">Aminopeptidase S</fullName>
        <ecNumber evidence="5">3.4.11.24</ecNumber>
    </submittedName>
</protein>
<sequence precursor="true">MRGWPRAAVLAFALILTACSSQTAAPRADLGGDLADRVTVDGVFNHLVELQKIADTHDGTRADGTPGYQASVDYVAKALRDKGFDVQIPEFQRLSGSGGGKPALTVGRRVFRVDQASLLLTTAPGGVKALTLRPRAAAGCAAADYTGVRIKGAIAVVDDSGCSVVAKHDAAKAAGAVGVLVVSQSTPTRPVAAPAGLFTPGYYQAMTIPVGIIDPATDAALRRTDDPVTLVLDNKPVMTTSRSVIAQTSSGDSHNVVIVGAHLDSTGDGPGIDDNGSGVAAVLETALQLGPKPAAHNVVRFAFWGGGETSADGSAAYLRALNPDELDDIALYLDLDVIGSPNAGYFTLDGDQSAQTSATVRPLPEGSAGIERTLAARLYEHGVRPADMPLTRGTDYASFVAAGVPVGGLTTGTSQLKSDVQARIWGGRAGVAFDANYHRRGDTIDNVDRKALGIMASTAADAVGSYAQSIDSDGGANGVPARDQRNRRTP</sequence>
<evidence type="ECO:0000256" key="1">
    <source>
        <dbReference type="SAM" id="MobiDB-lite"/>
    </source>
</evidence>
<dbReference type="PANTHER" id="PTHR12147">
    <property type="entry name" value="METALLOPEPTIDASE M28 FAMILY MEMBER"/>
    <property type="match status" value="1"/>
</dbReference>
<feature type="signal peptide" evidence="2">
    <location>
        <begin position="1"/>
        <end position="24"/>
    </location>
</feature>
<reference evidence="5 6" key="1">
    <citation type="journal article" date="2015" name="Genome Biol. Evol.">
        <title>Characterization of Three Mycobacterium spp. with Potential Use in Bioremediation by Genome Sequencing and Comparative Genomics.</title>
        <authorList>
            <person name="Das S."/>
            <person name="Pettersson B.M."/>
            <person name="Behra P.R."/>
            <person name="Ramesh M."/>
            <person name="Dasgupta S."/>
            <person name="Bhattacharya A."/>
            <person name="Kirsebom L.A."/>
        </authorList>
    </citation>
    <scope>NUCLEOTIDE SEQUENCE [LARGE SCALE GENOMIC DNA]</scope>
    <source>
        <strain evidence="5 6">DSM 44075</strain>
    </source>
</reference>
<dbReference type="Pfam" id="PF04389">
    <property type="entry name" value="Peptidase_M28"/>
    <property type="match status" value="1"/>
</dbReference>
<keyword evidence="5" id="KW-0645">Protease</keyword>
<gene>
    <name evidence="5" type="ORF">MOBUDSM44075_02766</name>
</gene>
<dbReference type="AlphaFoldDB" id="A0A0J6YUV3"/>
<dbReference type="GO" id="GO:0004177">
    <property type="term" value="F:aminopeptidase activity"/>
    <property type="evidence" value="ECO:0007669"/>
    <property type="project" value="UniProtKB-KW"/>
</dbReference>
<dbReference type="Gene3D" id="3.40.630.10">
    <property type="entry name" value="Zn peptidases"/>
    <property type="match status" value="1"/>
</dbReference>
<dbReference type="Pfam" id="PF02225">
    <property type="entry name" value="PA"/>
    <property type="match status" value="1"/>
</dbReference>
<feature type="domain" description="PA" evidence="3">
    <location>
        <begin position="136"/>
        <end position="215"/>
    </location>
</feature>
<proteinExistence type="predicted"/>
<dbReference type="Proteomes" id="UP000036313">
    <property type="component" value="Unassembled WGS sequence"/>
</dbReference>
<dbReference type="GO" id="GO:0008235">
    <property type="term" value="F:metalloexopeptidase activity"/>
    <property type="evidence" value="ECO:0007669"/>
    <property type="project" value="InterPro"/>
</dbReference>
<keyword evidence="2" id="KW-0732">Signal</keyword>
<evidence type="ECO:0000256" key="2">
    <source>
        <dbReference type="SAM" id="SignalP"/>
    </source>
</evidence>